<name>A0AAV4UCT4_9ARAC</name>
<dbReference type="AlphaFoldDB" id="A0AAV4UCT4"/>
<sequence>MRNHTPIYTKHSLKAIHFVTAHSRPILPLLPNPWRPIRTPEREFKMILLPFFDCSPRRHGIRKRTVSCFVSKINRAPVPEEAVTVIDTNDQWHPRIWLR</sequence>
<evidence type="ECO:0000313" key="2">
    <source>
        <dbReference type="Proteomes" id="UP001054837"/>
    </source>
</evidence>
<protein>
    <submittedName>
        <fullName evidence="1">Uncharacterized protein</fullName>
    </submittedName>
</protein>
<accession>A0AAV4UCT4</accession>
<evidence type="ECO:0000313" key="1">
    <source>
        <dbReference type="EMBL" id="GIY55630.1"/>
    </source>
</evidence>
<gene>
    <name evidence="1" type="ORF">CDAR_292271</name>
</gene>
<proteinExistence type="predicted"/>
<organism evidence="1 2">
    <name type="scientific">Caerostris darwini</name>
    <dbReference type="NCBI Taxonomy" id="1538125"/>
    <lineage>
        <taxon>Eukaryota</taxon>
        <taxon>Metazoa</taxon>
        <taxon>Ecdysozoa</taxon>
        <taxon>Arthropoda</taxon>
        <taxon>Chelicerata</taxon>
        <taxon>Arachnida</taxon>
        <taxon>Araneae</taxon>
        <taxon>Araneomorphae</taxon>
        <taxon>Entelegynae</taxon>
        <taxon>Araneoidea</taxon>
        <taxon>Araneidae</taxon>
        <taxon>Caerostris</taxon>
    </lineage>
</organism>
<reference evidence="1 2" key="1">
    <citation type="submission" date="2021-06" db="EMBL/GenBank/DDBJ databases">
        <title>Caerostris darwini draft genome.</title>
        <authorList>
            <person name="Kono N."/>
            <person name="Arakawa K."/>
        </authorList>
    </citation>
    <scope>NUCLEOTIDE SEQUENCE [LARGE SCALE GENOMIC DNA]</scope>
</reference>
<comment type="caution">
    <text evidence="1">The sequence shown here is derived from an EMBL/GenBank/DDBJ whole genome shotgun (WGS) entry which is preliminary data.</text>
</comment>
<dbReference type="Proteomes" id="UP001054837">
    <property type="component" value="Unassembled WGS sequence"/>
</dbReference>
<dbReference type="EMBL" id="BPLQ01011101">
    <property type="protein sequence ID" value="GIY55630.1"/>
    <property type="molecule type" value="Genomic_DNA"/>
</dbReference>
<keyword evidence="2" id="KW-1185">Reference proteome</keyword>